<keyword evidence="3" id="KW-1185">Reference proteome</keyword>
<proteinExistence type="predicted"/>
<reference evidence="2 3" key="1">
    <citation type="submission" date="2015-04" db="EMBL/GenBank/DDBJ databases">
        <title>Genome sequence of aromatic hydrocarbons-degrading Sphingobium chungbukense DJ77.</title>
        <authorList>
            <person name="Kim Y.-C."/>
            <person name="Chae J.-C."/>
        </authorList>
    </citation>
    <scope>NUCLEOTIDE SEQUENCE [LARGE SCALE GENOMIC DNA]</scope>
    <source>
        <strain evidence="2 3">DJ77</strain>
    </source>
</reference>
<evidence type="ECO:0000256" key="1">
    <source>
        <dbReference type="SAM" id="Coils"/>
    </source>
</evidence>
<feature type="coiled-coil region" evidence="1">
    <location>
        <begin position="75"/>
        <end position="102"/>
    </location>
</feature>
<dbReference type="STRING" id="56193.YP76_06780"/>
<dbReference type="AlphaFoldDB" id="A0A0M3AS06"/>
<sequence length="156" mass="17259">MTDKAPVTVEQGDETLEQYADRIVSATRKKFLERLDDDVIGCLGDSHLIFGKACAMEAVTTAMHEMSDKIAEEKAARGLQSVAALEEEIKRLREALEPFARAAEIVDRYDADFPDDGACLRTSFAYWSRATGDDVVDTPRMRDLRRARTALEGGGS</sequence>
<keyword evidence="1" id="KW-0175">Coiled coil</keyword>
<name>A0A0M3AS06_9SPHN</name>
<dbReference type="RefSeq" id="WP_046762851.1">
    <property type="nucleotide sequence ID" value="NZ_LBIC01000003.1"/>
</dbReference>
<protein>
    <submittedName>
        <fullName evidence="2">Uncharacterized protein</fullName>
    </submittedName>
</protein>
<evidence type="ECO:0000313" key="3">
    <source>
        <dbReference type="Proteomes" id="UP000033874"/>
    </source>
</evidence>
<dbReference type="Proteomes" id="UP000033874">
    <property type="component" value="Unassembled WGS sequence"/>
</dbReference>
<dbReference type="PATRIC" id="fig|56193.3.peg.1397"/>
<comment type="caution">
    <text evidence="2">The sequence shown here is derived from an EMBL/GenBank/DDBJ whole genome shotgun (WGS) entry which is preliminary data.</text>
</comment>
<accession>A0A0M3AS06</accession>
<organism evidence="2 3">
    <name type="scientific">Sphingobium chungbukense</name>
    <dbReference type="NCBI Taxonomy" id="56193"/>
    <lineage>
        <taxon>Bacteria</taxon>
        <taxon>Pseudomonadati</taxon>
        <taxon>Pseudomonadota</taxon>
        <taxon>Alphaproteobacteria</taxon>
        <taxon>Sphingomonadales</taxon>
        <taxon>Sphingomonadaceae</taxon>
        <taxon>Sphingobium</taxon>
    </lineage>
</organism>
<evidence type="ECO:0000313" key="2">
    <source>
        <dbReference type="EMBL" id="KKW92635.1"/>
    </source>
</evidence>
<gene>
    <name evidence="2" type="ORF">YP76_06780</name>
</gene>
<dbReference type="EMBL" id="LBIC01000003">
    <property type="protein sequence ID" value="KKW92635.1"/>
    <property type="molecule type" value="Genomic_DNA"/>
</dbReference>